<feature type="region of interest" description="Disordered" evidence="2">
    <location>
        <begin position="387"/>
        <end position="408"/>
    </location>
</feature>
<dbReference type="PANTHER" id="PTHR10362">
    <property type="entry name" value="HISTIDINE AMMONIA-LYASE"/>
    <property type="match status" value="1"/>
</dbReference>
<gene>
    <name evidence="3" type="ORF">DDB_G0285259</name>
</gene>
<evidence type="ECO:0000256" key="2">
    <source>
        <dbReference type="SAM" id="MobiDB-lite"/>
    </source>
</evidence>
<dbReference type="GeneID" id="8625012"/>
<feature type="compositionally biased region" description="Low complexity" evidence="2">
    <location>
        <begin position="111"/>
        <end position="140"/>
    </location>
</feature>
<dbReference type="KEGG" id="ddi:DDB_G0285259"/>
<dbReference type="eggNOG" id="KOG0222">
    <property type="taxonomic scope" value="Eukaryota"/>
</dbReference>
<accession>Q54NH3</accession>
<dbReference type="InterPro" id="IPR008948">
    <property type="entry name" value="L-Aspartase-like"/>
</dbReference>
<comment type="caution">
    <text evidence="3">The sequence shown here is derived from an EMBL/GenBank/DDBJ whole genome shotgun (WGS) entry which is preliminary data.</text>
</comment>
<name>Q54NH3_DICDI</name>
<feature type="compositionally biased region" description="Low complexity" evidence="2">
    <location>
        <begin position="387"/>
        <end position="407"/>
    </location>
</feature>
<feature type="region of interest" description="Disordered" evidence="2">
    <location>
        <begin position="272"/>
        <end position="292"/>
    </location>
</feature>
<reference evidence="3 4" key="1">
    <citation type="journal article" date="2005" name="Nature">
        <title>The genome of the social amoeba Dictyostelium discoideum.</title>
        <authorList>
            <consortium name="The Dictyostelium discoideum Sequencing Consortium"/>
            <person name="Eichinger L."/>
            <person name="Pachebat J.A."/>
            <person name="Glockner G."/>
            <person name="Rajandream M.A."/>
            <person name="Sucgang R."/>
            <person name="Berriman M."/>
            <person name="Song J."/>
            <person name="Olsen R."/>
            <person name="Szafranski K."/>
            <person name="Xu Q."/>
            <person name="Tunggal B."/>
            <person name="Kummerfeld S."/>
            <person name="Madera M."/>
            <person name="Konfortov B.A."/>
            <person name="Rivero F."/>
            <person name="Bankier A.T."/>
            <person name="Lehmann R."/>
            <person name="Hamlin N."/>
            <person name="Davies R."/>
            <person name="Gaudet P."/>
            <person name="Fey P."/>
            <person name="Pilcher K."/>
            <person name="Chen G."/>
            <person name="Saunders D."/>
            <person name="Sodergren E."/>
            <person name="Davis P."/>
            <person name="Kerhornou A."/>
            <person name="Nie X."/>
            <person name="Hall N."/>
            <person name="Anjard C."/>
            <person name="Hemphill L."/>
            <person name="Bason N."/>
            <person name="Farbrother P."/>
            <person name="Desany B."/>
            <person name="Just E."/>
            <person name="Morio T."/>
            <person name="Rost R."/>
            <person name="Churcher C."/>
            <person name="Cooper J."/>
            <person name="Haydock S."/>
            <person name="van Driessche N."/>
            <person name="Cronin A."/>
            <person name="Goodhead I."/>
            <person name="Muzny D."/>
            <person name="Mourier T."/>
            <person name="Pain A."/>
            <person name="Lu M."/>
            <person name="Harper D."/>
            <person name="Lindsay R."/>
            <person name="Hauser H."/>
            <person name="James K."/>
            <person name="Quiles M."/>
            <person name="Madan Babu M."/>
            <person name="Saito T."/>
            <person name="Buchrieser C."/>
            <person name="Wardroper A."/>
            <person name="Felder M."/>
            <person name="Thangavelu M."/>
            <person name="Johnson D."/>
            <person name="Knights A."/>
            <person name="Loulseged H."/>
            <person name="Mungall K."/>
            <person name="Oliver K."/>
            <person name="Price C."/>
            <person name="Quail M.A."/>
            <person name="Urushihara H."/>
            <person name="Hernandez J."/>
            <person name="Rabbinowitsch E."/>
            <person name="Steffen D."/>
            <person name="Sanders M."/>
            <person name="Ma J."/>
            <person name="Kohara Y."/>
            <person name="Sharp S."/>
            <person name="Simmonds M."/>
            <person name="Spiegler S."/>
            <person name="Tivey A."/>
            <person name="Sugano S."/>
            <person name="White B."/>
            <person name="Walker D."/>
            <person name="Woodward J."/>
            <person name="Winckler T."/>
            <person name="Tanaka Y."/>
            <person name="Shaulsky G."/>
            <person name="Schleicher M."/>
            <person name="Weinstock G."/>
            <person name="Rosenthal A."/>
            <person name="Cox E.C."/>
            <person name="Chisholm R.L."/>
            <person name="Gibbs R."/>
            <person name="Loomis W.F."/>
            <person name="Platzer M."/>
            <person name="Kay R.R."/>
            <person name="Williams J."/>
            <person name="Dear P.H."/>
            <person name="Noegel A.A."/>
            <person name="Barrell B."/>
            <person name="Kuspa A."/>
        </authorList>
    </citation>
    <scope>NUCLEOTIDE SEQUENCE [LARGE SCALE GENOMIC DNA]</scope>
    <source>
        <strain evidence="3 4">AX4</strain>
    </source>
</reference>
<dbReference type="GO" id="GO:0016841">
    <property type="term" value="F:ammonia-lyase activity"/>
    <property type="evidence" value="ECO:0000318"/>
    <property type="project" value="GO_Central"/>
</dbReference>
<keyword evidence="4" id="KW-1185">Reference proteome</keyword>
<dbReference type="Pfam" id="PF00221">
    <property type="entry name" value="Lyase_aromatic"/>
    <property type="match status" value="2"/>
</dbReference>
<dbReference type="VEuPathDB" id="AmoebaDB:DDB_G0285259"/>
<feature type="compositionally biased region" description="Low complexity" evidence="2">
    <location>
        <begin position="272"/>
        <end position="283"/>
    </location>
</feature>
<evidence type="ECO:0000313" key="3">
    <source>
        <dbReference type="EMBL" id="EAL64793.1"/>
    </source>
</evidence>
<dbReference type="EMBL" id="AAFI02000077">
    <property type="protein sequence ID" value="EAL64793.1"/>
    <property type="molecule type" value="Genomic_DNA"/>
</dbReference>
<sequence length="683" mass="75983">MEPEIIISTNNLSIKQVVLFANKKVGFFIGDKTIARVNEYRNNLAIKLKENKNKFDIKNFVYNDNGKDLKNSLSILSPLLPNKIKENSNEEIKINQEQIKNKDQLPQTKPSNNNSNNSNNNDNNNSNNNNNNNNNYSYLNYLNDNNQNNNFKINLNENLIIQNSSIVSNDYIPDKVLRASLLIQLNLLSSGTSGISLLTLDSLIKRLKEDNLPLVIDNCSNGNSDSISLSQASLPLIGKSISLPNGKIPKVIPYPFLSGGCSNDIDFNGDNNQTQCSSSSSDNNNDDGDDLINSLKENEQLSILETNSLINGNCITLASGALTLNDVSCFLNALDTSASFAMEAFRVNLNSLNSVVSKVHNQNGQVQCSNNFQNILNFSKLWSSSDNQNNDINNNNQTNDSNNSGNQTPNLLKDKKCNLIDPMSFRNVSQIHGAAYTSFDWCYGIFEKEMNLCVDNPLIQSNEDNGLPYTNGNIDSGLLSLSMDTLRLSLCRCIQTQAQRISKLPWNEFNNFQNFNSSGSVGSKQHTIEQQKNYHYQILNLCKIASSIVSTIQQLSQPVLTQQSGMQLCEGYEDTSSQAPLSIKNTKQLIEQGWKLITIEIIISIYCIKQRNISVGSIGFGLRSLFNSIQPLLPWSTSPPILRSPPMDIDQTSSSFISTPLTPSQILDTRSIQEIIKNYICDN</sequence>
<dbReference type="RefSeq" id="XP_638296.1">
    <property type="nucleotide sequence ID" value="XM_633204.1"/>
</dbReference>
<dbReference type="FunCoup" id="Q54NH3">
    <property type="interactions" value="435"/>
</dbReference>
<dbReference type="AlphaFoldDB" id="Q54NH3"/>
<dbReference type="dictyBase" id="DDB_G0285259"/>
<protein>
    <submittedName>
        <fullName evidence="3">Uncharacterized protein</fullName>
    </submittedName>
</protein>
<dbReference type="SMR" id="Q54NH3"/>
<dbReference type="PaxDb" id="44689-DDB0186415"/>
<evidence type="ECO:0000256" key="1">
    <source>
        <dbReference type="ARBA" id="ARBA00007238"/>
    </source>
</evidence>
<organism evidence="3 4">
    <name type="scientific">Dictyostelium discoideum</name>
    <name type="common">Social amoeba</name>
    <dbReference type="NCBI Taxonomy" id="44689"/>
    <lineage>
        <taxon>Eukaryota</taxon>
        <taxon>Amoebozoa</taxon>
        <taxon>Evosea</taxon>
        <taxon>Eumycetozoa</taxon>
        <taxon>Dictyostelia</taxon>
        <taxon>Dictyosteliales</taxon>
        <taxon>Dictyosteliaceae</taxon>
        <taxon>Dictyostelium</taxon>
    </lineage>
</organism>
<dbReference type="SUPFAM" id="SSF48557">
    <property type="entry name" value="L-aspartase-like"/>
    <property type="match status" value="1"/>
</dbReference>
<dbReference type="OMA" id="WCYGIFE"/>
<dbReference type="InterPro" id="IPR024083">
    <property type="entry name" value="Fumarase/histidase_N"/>
</dbReference>
<dbReference type="STRING" id="44689.Q54NH3"/>
<dbReference type="HOGENOM" id="CLU_403057_0_0_1"/>
<dbReference type="Gene3D" id="1.20.200.10">
    <property type="entry name" value="Fumarase/aspartase (Central domain)"/>
    <property type="match status" value="1"/>
</dbReference>
<comment type="similarity">
    <text evidence="1">Belongs to the PAL/histidase family.</text>
</comment>
<proteinExistence type="inferred from homology"/>
<evidence type="ECO:0000313" key="4">
    <source>
        <dbReference type="Proteomes" id="UP000002195"/>
    </source>
</evidence>
<dbReference type="Gene3D" id="1.10.275.10">
    <property type="entry name" value="Fumarase/aspartase (N-terminal domain)"/>
    <property type="match status" value="1"/>
</dbReference>
<feature type="region of interest" description="Disordered" evidence="2">
    <location>
        <begin position="97"/>
        <end position="140"/>
    </location>
</feature>
<dbReference type="InParanoid" id="Q54NH3"/>
<dbReference type="InterPro" id="IPR001106">
    <property type="entry name" value="Aromatic_Lyase"/>
</dbReference>
<dbReference type="Proteomes" id="UP000002195">
    <property type="component" value="Unassembled WGS sequence"/>
</dbReference>